<gene>
    <name evidence="1" type="ORF">PG994_006980</name>
</gene>
<evidence type="ECO:0000313" key="2">
    <source>
        <dbReference type="Proteomes" id="UP001480595"/>
    </source>
</evidence>
<comment type="caution">
    <text evidence="1">The sequence shown here is derived from an EMBL/GenBank/DDBJ whole genome shotgun (WGS) entry which is preliminary data.</text>
</comment>
<evidence type="ECO:0000313" key="1">
    <source>
        <dbReference type="EMBL" id="KAK8064342.1"/>
    </source>
</evidence>
<sequence>MVAHVGEDKQPSLLADEVLNWIASWRFTVIAAGSASESELAQSIPLGNPGSHKVSVSTYKTMGTCPSMDDSRSGFIRLEETVDVQLTSRRNNRAGMFGLGAASALFELPARLQNKDDLSRRAQNLHVLVVHREIYVHSAAE</sequence>
<protein>
    <submittedName>
        <fullName evidence="1">Uncharacterized protein</fullName>
    </submittedName>
</protein>
<dbReference type="RefSeq" id="XP_066715331.1">
    <property type="nucleotide sequence ID" value="XM_066858389.1"/>
</dbReference>
<proteinExistence type="predicted"/>
<dbReference type="EMBL" id="JAQQWL010000007">
    <property type="protein sequence ID" value="KAK8064342.1"/>
    <property type="molecule type" value="Genomic_DNA"/>
</dbReference>
<reference evidence="1 2" key="1">
    <citation type="submission" date="2023-01" db="EMBL/GenBank/DDBJ databases">
        <title>Analysis of 21 Apiospora genomes using comparative genomics revels a genus with tremendous synthesis potential of carbohydrate active enzymes and secondary metabolites.</title>
        <authorList>
            <person name="Sorensen T."/>
        </authorList>
    </citation>
    <scope>NUCLEOTIDE SEQUENCE [LARGE SCALE GENOMIC DNA]</scope>
    <source>
        <strain evidence="1 2">CBS 135458</strain>
    </source>
</reference>
<dbReference type="GeneID" id="92091452"/>
<accession>A0ABR1V096</accession>
<name>A0ABR1V096_9PEZI</name>
<keyword evidence="2" id="KW-1185">Reference proteome</keyword>
<organism evidence="1 2">
    <name type="scientific">Apiospora phragmitis</name>
    <dbReference type="NCBI Taxonomy" id="2905665"/>
    <lineage>
        <taxon>Eukaryota</taxon>
        <taxon>Fungi</taxon>
        <taxon>Dikarya</taxon>
        <taxon>Ascomycota</taxon>
        <taxon>Pezizomycotina</taxon>
        <taxon>Sordariomycetes</taxon>
        <taxon>Xylariomycetidae</taxon>
        <taxon>Amphisphaeriales</taxon>
        <taxon>Apiosporaceae</taxon>
        <taxon>Apiospora</taxon>
    </lineage>
</organism>
<dbReference type="Proteomes" id="UP001480595">
    <property type="component" value="Unassembled WGS sequence"/>
</dbReference>